<dbReference type="PRINTS" id="PR00381">
    <property type="entry name" value="KINESINLIGHT"/>
</dbReference>
<dbReference type="InterPro" id="IPR001245">
    <property type="entry name" value="Ser-Thr/Tyr_kinase_cat_dom"/>
</dbReference>
<keyword evidence="4 12" id="KW-0808">Transferase</keyword>
<dbReference type="RefSeq" id="WP_106094022.1">
    <property type="nucleotide sequence ID" value="NZ_PVNL01000135.1"/>
</dbReference>
<evidence type="ECO:0000256" key="1">
    <source>
        <dbReference type="ARBA" id="ARBA00004300"/>
    </source>
</evidence>
<feature type="compositionally biased region" description="Low complexity" evidence="10">
    <location>
        <begin position="13"/>
        <end position="22"/>
    </location>
</feature>
<gene>
    <name evidence="12" type="primary">prkC_38</name>
    <name evidence="12" type="ORF">ENSA7_72470</name>
</gene>
<evidence type="ECO:0000259" key="11">
    <source>
        <dbReference type="PROSITE" id="PS50011"/>
    </source>
</evidence>
<dbReference type="PROSITE" id="PS50005">
    <property type="entry name" value="TPR"/>
    <property type="match status" value="1"/>
</dbReference>
<evidence type="ECO:0000256" key="3">
    <source>
        <dbReference type="ARBA" id="ARBA00010886"/>
    </source>
</evidence>
<dbReference type="PROSITE" id="PS50011">
    <property type="entry name" value="PROTEIN_KINASE_DOM"/>
    <property type="match status" value="1"/>
</dbReference>
<comment type="caution">
    <text evidence="12">The sequence shown here is derived from an EMBL/GenBank/DDBJ whole genome shotgun (WGS) entry which is preliminary data.</text>
</comment>
<evidence type="ECO:0000313" key="12">
    <source>
        <dbReference type="EMBL" id="PRP96432.1"/>
    </source>
</evidence>
<dbReference type="GO" id="GO:0005813">
    <property type="term" value="C:centrosome"/>
    <property type="evidence" value="ECO:0007669"/>
    <property type="project" value="UniProtKB-SubCell"/>
</dbReference>
<dbReference type="EMBL" id="PVNL01000135">
    <property type="protein sequence ID" value="PRP96432.1"/>
    <property type="molecule type" value="Genomic_DNA"/>
</dbReference>
<dbReference type="SMART" id="SM00028">
    <property type="entry name" value="TPR"/>
    <property type="match status" value="8"/>
</dbReference>
<dbReference type="PANTHER" id="PTHR43289">
    <property type="entry name" value="MITOGEN-ACTIVATED PROTEIN KINASE KINASE KINASE 20-RELATED"/>
    <property type="match status" value="1"/>
</dbReference>
<proteinExistence type="inferred from homology"/>
<keyword evidence="5" id="KW-0547">Nucleotide-binding</keyword>
<dbReference type="InterPro" id="IPR019734">
    <property type="entry name" value="TPR_rpt"/>
</dbReference>
<protein>
    <submittedName>
        <fullName evidence="12">Serine/threonine-protein kinase PrkC</fullName>
        <ecNumber evidence="12">2.7.11.1</ecNumber>
    </submittedName>
</protein>
<evidence type="ECO:0000256" key="10">
    <source>
        <dbReference type="SAM" id="MobiDB-lite"/>
    </source>
</evidence>
<sequence>MGQTRETGEELGAGEPAEGQAARSVVAEPDAPRPPEDTTQVDMRSPSEALLAAGVDAVAPGTRVGRYMIVEVVGSGGVGMVYAAYDPSLDRKVALKQLRRSKLIGQTEAVNQRRGRLRREAQALARLSHPNVVPVYEVATFDEQIYVVMEFVEGLTLSKWLKHQPRPWSEVVGMYVQAGRGLAAAHAADIVHRDFKPENVRVGTDGRVRVLDFGLASPLRGAEDAERVRARLQEISEQSDRPLDEDSWNDSGDTSGEFGSDPGLVTREGQVMGTPAYMAPEQASGGHVDARSDQFSFCVALYEAIYGTRPFRGRFDNPRRFRDLSRARALPGNRPDDMPAEIERVLIRGLSLVPDRRFESMDALLAELTEVATGPRRLWWVPMLIMLLAIVSVVAFYERRAKPKAVCDDGLGMLEGVWDAAARERLDAAVVRSTQPYASATWDSVASRFDDWVQQWSRARQRACEATHLQGDQSLALLERRIACLDLQLVRVESMVAVLRRLEDRPDELLERLTPLELPSVESCAAANVLERLPLEPKQADVADQATSIRQALAGVEGLTDAGEYAQAIEQGEQVLALARALDFDPVTAEALLALGLAVDRQRAQEHRGEQLLREAAWTGQRSGHDSVVIRAAAALAETLGADQAKLEHANTWASLARATFVKHGEDPGIEAEVRGHLGKLAMAAGDYDVALVEYRRGLELARQRDGERSPAHITALYSIGNAQHELGRYTEAAESLGRARELAAASLGAKHPIVPAILDALGNVESSQSHFDRALELHHGALQINEEIYGSDHRRVAKNLNNLAIIYDETGRYQESLETLERAREILVAQLGADHPDVAFVDVNIGSALQNLGRNEQALAGYEVALAVLETSLGANHMAVGVTLQNLASVRSALGDDVGALTDFDRAQAVLERAFSEDHPTIAAVEVGRARSLRALNRYDEALAADQRALGMREQIFGIDHTELLEPLAGLCETQLALGDPQRARELGERALQVAGEANTPHELAQAWMAMAKVLIAGEPRDRARAEQLARHALVELGKTKAGRKGQARVRQWLVTNGFVVL</sequence>
<dbReference type="SUPFAM" id="SSF48452">
    <property type="entry name" value="TPR-like"/>
    <property type="match status" value="4"/>
</dbReference>
<dbReference type="Gene3D" id="1.25.40.10">
    <property type="entry name" value="Tetratricopeptide repeat domain"/>
    <property type="match status" value="2"/>
</dbReference>
<evidence type="ECO:0000256" key="6">
    <source>
        <dbReference type="ARBA" id="ARBA00022777"/>
    </source>
</evidence>
<evidence type="ECO:0000256" key="9">
    <source>
        <dbReference type="PROSITE-ProRule" id="PRU00339"/>
    </source>
</evidence>
<keyword evidence="8" id="KW-0963">Cytoplasm</keyword>
<accession>A0A2S9XUA4</accession>
<dbReference type="GO" id="GO:0000922">
    <property type="term" value="C:spindle pole"/>
    <property type="evidence" value="ECO:0007669"/>
    <property type="project" value="UniProtKB-SubCell"/>
</dbReference>
<evidence type="ECO:0000313" key="13">
    <source>
        <dbReference type="Proteomes" id="UP000238823"/>
    </source>
</evidence>
<dbReference type="Proteomes" id="UP000238823">
    <property type="component" value="Unassembled WGS sequence"/>
</dbReference>
<dbReference type="Pfam" id="PF00069">
    <property type="entry name" value="Pkinase"/>
    <property type="match status" value="1"/>
</dbReference>
<evidence type="ECO:0000256" key="5">
    <source>
        <dbReference type="ARBA" id="ARBA00022741"/>
    </source>
</evidence>
<evidence type="ECO:0000256" key="4">
    <source>
        <dbReference type="ARBA" id="ARBA00022679"/>
    </source>
</evidence>
<organism evidence="12 13">
    <name type="scientific">Enhygromyxa salina</name>
    <dbReference type="NCBI Taxonomy" id="215803"/>
    <lineage>
        <taxon>Bacteria</taxon>
        <taxon>Pseudomonadati</taxon>
        <taxon>Myxococcota</taxon>
        <taxon>Polyangia</taxon>
        <taxon>Nannocystales</taxon>
        <taxon>Nannocystaceae</taxon>
        <taxon>Enhygromyxa</taxon>
    </lineage>
</organism>
<name>A0A2S9XUA4_9BACT</name>
<dbReference type="InterPro" id="IPR000719">
    <property type="entry name" value="Prot_kinase_dom"/>
</dbReference>
<dbReference type="AlphaFoldDB" id="A0A2S9XUA4"/>
<comment type="similarity">
    <text evidence="3">Belongs to the protein kinase superfamily. NEK Ser/Thr protein kinase family. NIMA subfamily.</text>
</comment>
<evidence type="ECO:0000256" key="8">
    <source>
        <dbReference type="ARBA" id="ARBA00023212"/>
    </source>
</evidence>
<keyword evidence="8" id="KW-0206">Cytoskeleton</keyword>
<feature type="compositionally biased region" description="Basic and acidic residues" evidence="10">
    <location>
        <begin position="234"/>
        <end position="244"/>
    </location>
</feature>
<evidence type="ECO:0000256" key="2">
    <source>
        <dbReference type="ARBA" id="ARBA00004647"/>
    </source>
</evidence>
<dbReference type="Gene3D" id="3.30.200.20">
    <property type="entry name" value="Phosphorylase Kinase, domain 1"/>
    <property type="match status" value="1"/>
</dbReference>
<dbReference type="InterPro" id="IPR011990">
    <property type="entry name" value="TPR-like_helical_dom_sf"/>
</dbReference>
<dbReference type="CDD" id="cd14014">
    <property type="entry name" value="STKc_PknB_like"/>
    <property type="match status" value="1"/>
</dbReference>
<keyword evidence="7" id="KW-0067">ATP-binding</keyword>
<feature type="repeat" description="TPR" evidence="9">
    <location>
        <begin position="672"/>
        <end position="705"/>
    </location>
</feature>
<dbReference type="Pfam" id="PF07714">
    <property type="entry name" value="PK_Tyr_Ser-Thr"/>
    <property type="match status" value="1"/>
</dbReference>
<dbReference type="OrthoDB" id="146908at2"/>
<dbReference type="PANTHER" id="PTHR43289:SF34">
    <property type="entry name" value="SERINE_THREONINE-PROTEIN KINASE YBDM-RELATED"/>
    <property type="match status" value="1"/>
</dbReference>
<feature type="region of interest" description="Disordered" evidence="10">
    <location>
        <begin position="234"/>
        <end position="268"/>
    </location>
</feature>
<dbReference type="GO" id="GO:0004674">
    <property type="term" value="F:protein serine/threonine kinase activity"/>
    <property type="evidence" value="ECO:0007669"/>
    <property type="project" value="UniProtKB-EC"/>
</dbReference>
<dbReference type="Gene3D" id="1.10.510.10">
    <property type="entry name" value="Transferase(Phosphotransferase) domain 1"/>
    <property type="match status" value="1"/>
</dbReference>
<reference evidence="12 13" key="1">
    <citation type="submission" date="2018-03" db="EMBL/GenBank/DDBJ databases">
        <title>Draft Genome Sequences of the Obligatory Marine Myxobacteria Enhygromyxa salina SWB007.</title>
        <authorList>
            <person name="Poehlein A."/>
            <person name="Moghaddam J.A."/>
            <person name="Harms H."/>
            <person name="Alanjari M."/>
            <person name="Koenig G.M."/>
            <person name="Daniel R."/>
            <person name="Schaeberle T.F."/>
        </authorList>
    </citation>
    <scope>NUCLEOTIDE SEQUENCE [LARGE SCALE GENOMIC DNA]</scope>
    <source>
        <strain evidence="12 13">SWB007</strain>
    </source>
</reference>
<comment type="subcellular location">
    <subcellularLocation>
        <location evidence="1">Cytoplasm</location>
        <location evidence="1">Cytoskeleton</location>
        <location evidence="1">Microtubule organizing center</location>
        <location evidence="1">Centrosome</location>
    </subcellularLocation>
    <subcellularLocation>
        <location evidence="2">Cytoplasm</location>
        <location evidence="2">Cytoskeleton</location>
        <location evidence="2">Spindle pole</location>
    </subcellularLocation>
</comment>
<dbReference type="EC" id="2.7.11.1" evidence="12"/>
<dbReference type="GO" id="GO:0005524">
    <property type="term" value="F:ATP binding"/>
    <property type="evidence" value="ECO:0007669"/>
    <property type="project" value="UniProtKB-KW"/>
</dbReference>
<evidence type="ECO:0000256" key="7">
    <source>
        <dbReference type="ARBA" id="ARBA00022840"/>
    </source>
</evidence>
<feature type="region of interest" description="Disordered" evidence="10">
    <location>
        <begin position="1"/>
        <end position="43"/>
    </location>
</feature>
<keyword evidence="9" id="KW-0802">TPR repeat</keyword>
<dbReference type="SUPFAM" id="SSF56112">
    <property type="entry name" value="Protein kinase-like (PK-like)"/>
    <property type="match status" value="1"/>
</dbReference>
<dbReference type="InterPro" id="IPR011009">
    <property type="entry name" value="Kinase-like_dom_sf"/>
</dbReference>
<feature type="domain" description="Protein kinase" evidence="11">
    <location>
        <begin position="67"/>
        <end position="369"/>
    </location>
</feature>
<dbReference type="Pfam" id="PF13424">
    <property type="entry name" value="TPR_12"/>
    <property type="match status" value="4"/>
</dbReference>
<keyword evidence="6 12" id="KW-0418">Kinase</keyword>